<protein>
    <recommendedName>
        <fullName evidence="9">Sodium/calcium exchanger membrane region domain-containing protein</fullName>
    </recommendedName>
</protein>
<dbReference type="OrthoDB" id="1699231at2759"/>
<keyword evidence="11" id="KW-1185">Reference proteome</keyword>
<feature type="compositionally biased region" description="Polar residues" evidence="7">
    <location>
        <begin position="25"/>
        <end position="37"/>
    </location>
</feature>
<feature type="transmembrane region" description="Helical" evidence="8">
    <location>
        <begin position="422"/>
        <end position="441"/>
    </location>
</feature>
<evidence type="ECO:0000256" key="6">
    <source>
        <dbReference type="ARBA" id="ARBA00023136"/>
    </source>
</evidence>
<evidence type="ECO:0000256" key="5">
    <source>
        <dbReference type="ARBA" id="ARBA00023065"/>
    </source>
</evidence>
<evidence type="ECO:0000256" key="8">
    <source>
        <dbReference type="SAM" id="Phobius"/>
    </source>
</evidence>
<feature type="region of interest" description="Disordered" evidence="7">
    <location>
        <begin position="1"/>
        <end position="50"/>
    </location>
</feature>
<feature type="transmembrane region" description="Helical" evidence="8">
    <location>
        <begin position="479"/>
        <end position="495"/>
    </location>
</feature>
<feature type="transmembrane region" description="Helical" evidence="8">
    <location>
        <begin position="276"/>
        <end position="294"/>
    </location>
</feature>
<evidence type="ECO:0000256" key="4">
    <source>
        <dbReference type="ARBA" id="ARBA00022989"/>
    </source>
</evidence>
<dbReference type="GO" id="GO:0015369">
    <property type="term" value="F:calcium:proton antiporter activity"/>
    <property type="evidence" value="ECO:0007669"/>
    <property type="project" value="TreeGrafter"/>
</dbReference>
<dbReference type="GO" id="GO:0000329">
    <property type="term" value="C:fungal-type vacuole membrane"/>
    <property type="evidence" value="ECO:0007669"/>
    <property type="project" value="TreeGrafter"/>
</dbReference>
<dbReference type="GO" id="GO:0006874">
    <property type="term" value="P:intracellular calcium ion homeostasis"/>
    <property type="evidence" value="ECO:0007669"/>
    <property type="project" value="TreeGrafter"/>
</dbReference>
<reference evidence="10 11" key="1">
    <citation type="journal article" date="2016" name="Mol. Biol. Evol.">
        <title>Comparative Genomics of Early-Diverging Mushroom-Forming Fungi Provides Insights into the Origins of Lignocellulose Decay Capabilities.</title>
        <authorList>
            <person name="Nagy L.G."/>
            <person name="Riley R."/>
            <person name="Tritt A."/>
            <person name="Adam C."/>
            <person name="Daum C."/>
            <person name="Floudas D."/>
            <person name="Sun H."/>
            <person name="Yadav J.S."/>
            <person name="Pangilinan J."/>
            <person name="Larsson K.H."/>
            <person name="Matsuura K."/>
            <person name="Barry K."/>
            <person name="Labutti K."/>
            <person name="Kuo R."/>
            <person name="Ohm R.A."/>
            <person name="Bhattacharya S.S."/>
            <person name="Shirouzu T."/>
            <person name="Yoshinaga Y."/>
            <person name="Martin F.M."/>
            <person name="Grigoriev I.V."/>
            <person name="Hibbett D.S."/>
        </authorList>
    </citation>
    <scope>NUCLEOTIDE SEQUENCE [LARGE SCALE GENOMIC DNA]</scope>
    <source>
        <strain evidence="10 11">CBS 109695</strain>
    </source>
</reference>
<feature type="transmembrane region" description="Helical" evidence="8">
    <location>
        <begin position="335"/>
        <end position="354"/>
    </location>
</feature>
<keyword evidence="4 8" id="KW-1133">Transmembrane helix</keyword>
<feature type="transmembrane region" description="Helical" evidence="8">
    <location>
        <begin position="374"/>
        <end position="401"/>
    </location>
</feature>
<keyword evidence="5" id="KW-0406">Ion transport</keyword>
<feature type="transmembrane region" description="Helical" evidence="8">
    <location>
        <begin position="194"/>
        <end position="217"/>
    </location>
</feature>
<keyword evidence="2" id="KW-0813">Transport</keyword>
<dbReference type="STRING" id="436010.A0A166BWI2"/>
<feature type="domain" description="Sodium/calcium exchanger membrane region" evidence="9">
    <location>
        <begin position="137"/>
        <end position="296"/>
    </location>
</feature>
<evidence type="ECO:0000313" key="10">
    <source>
        <dbReference type="EMBL" id="KZP13046.1"/>
    </source>
</evidence>
<evidence type="ECO:0000259" key="9">
    <source>
        <dbReference type="Pfam" id="PF01699"/>
    </source>
</evidence>
<evidence type="ECO:0000256" key="1">
    <source>
        <dbReference type="ARBA" id="ARBA00004127"/>
    </source>
</evidence>
<sequence length="525" mass="57364">MSDSNSVVQRRTPKPSVQEEPVTLVATSTQHETNLLSETEKGAGSGSGSGAPLMSIIEDDIAKELEREEIALTHFWARLNGAGRKAVPVSTSIKNCFLSSWLNVLLVCVPAAWVLNIIEEAKGPDAVISNTHHMITWALSFLGLIPLEHFFDWGGEQMCLYLGKTLGDRLTVTLNNAVEATLAIVLLAHCELRLLQATIIGVILLHLLLVPGFSFLVGGARIWSQDLHPHNTELNHSLLTLGCMTLIVPAAYFAALDRGGAAPGSAESIVNDTTRGQLLVMSRGISVILLIVYFGSRIFLADPPGENNAFTVHPDAPEAFKEEEKHLEEEEALTGPWTCIIMLLIAVGIMAYTAEALVENVEFVRAPGGIGEEWFGMFLLPMVSFAADGAIAIGFFMHSAWRLLRGKPVPTSTIAKGRSIDLSIQFILWWMPFMVVLGWWIGKPMTLLFDLFEVAVLVAACFLVNYVTQDAKTNWCEGLIMLSFYIMIVLCAWYYPGQQEVEDMNACLESVVTFIAGGGEAINGE</sequence>
<keyword evidence="6 8" id="KW-0472">Membrane</keyword>
<dbReference type="InterPro" id="IPR004713">
    <property type="entry name" value="CaH_exchang"/>
</dbReference>
<evidence type="ECO:0000256" key="2">
    <source>
        <dbReference type="ARBA" id="ARBA00022448"/>
    </source>
</evidence>
<dbReference type="InterPro" id="IPR004837">
    <property type="entry name" value="NaCa_Exmemb"/>
</dbReference>
<keyword evidence="3 8" id="KW-0812">Transmembrane</keyword>
<dbReference type="Pfam" id="PF01699">
    <property type="entry name" value="Na_Ca_ex"/>
    <property type="match status" value="2"/>
</dbReference>
<dbReference type="PANTHER" id="PTHR31503:SF20">
    <property type="entry name" value="CA(2+)_H(+) EXCHANGER, PUTATIVE (EUROFUNG)-RELATED"/>
    <property type="match status" value="1"/>
</dbReference>
<accession>A0A166BWI2</accession>
<evidence type="ECO:0000313" key="11">
    <source>
        <dbReference type="Proteomes" id="UP000076532"/>
    </source>
</evidence>
<proteinExistence type="predicted"/>
<name>A0A166BWI2_9AGAM</name>
<gene>
    <name evidence="10" type="ORF">FIBSPDRAFT_936528</name>
</gene>
<evidence type="ECO:0000256" key="7">
    <source>
        <dbReference type="SAM" id="MobiDB-lite"/>
    </source>
</evidence>
<dbReference type="GO" id="GO:0012505">
    <property type="term" value="C:endomembrane system"/>
    <property type="evidence" value="ECO:0007669"/>
    <property type="project" value="UniProtKB-SubCell"/>
</dbReference>
<comment type="subcellular location">
    <subcellularLocation>
        <location evidence="1">Endomembrane system</location>
        <topology evidence="1">Multi-pass membrane protein</topology>
    </subcellularLocation>
</comment>
<dbReference type="PANTHER" id="PTHR31503">
    <property type="entry name" value="VACUOLAR CALCIUM ION TRANSPORTER"/>
    <property type="match status" value="1"/>
</dbReference>
<feature type="transmembrane region" description="Helical" evidence="8">
    <location>
        <begin position="238"/>
        <end position="256"/>
    </location>
</feature>
<feature type="transmembrane region" description="Helical" evidence="8">
    <location>
        <begin position="447"/>
        <end position="467"/>
    </location>
</feature>
<dbReference type="AlphaFoldDB" id="A0A166BWI2"/>
<evidence type="ECO:0000256" key="3">
    <source>
        <dbReference type="ARBA" id="ARBA00022692"/>
    </source>
</evidence>
<organism evidence="10 11">
    <name type="scientific">Athelia psychrophila</name>
    <dbReference type="NCBI Taxonomy" id="1759441"/>
    <lineage>
        <taxon>Eukaryota</taxon>
        <taxon>Fungi</taxon>
        <taxon>Dikarya</taxon>
        <taxon>Basidiomycota</taxon>
        <taxon>Agaricomycotina</taxon>
        <taxon>Agaricomycetes</taxon>
        <taxon>Agaricomycetidae</taxon>
        <taxon>Atheliales</taxon>
        <taxon>Atheliaceae</taxon>
        <taxon>Athelia</taxon>
    </lineage>
</organism>
<dbReference type="Proteomes" id="UP000076532">
    <property type="component" value="Unassembled WGS sequence"/>
</dbReference>
<feature type="domain" description="Sodium/calcium exchanger membrane region" evidence="9">
    <location>
        <begin position="340"/>
        <end position="493"/>
    </location>
</feature>
<dbReference type="EMBL" id="KV417638">
    <property type="protein sequence ID" value="KZP13046.1"/>
    <property type="molecule type" value="Genomic_DNA"/>
</dbReference>